<dbReference type="GO" id="GO:0047444">
    <property type="term" value="F:N-acylneuraminate-9-phosphate synthase activity"/>
    <property type="evidence" value="ECO:0007669"/>
    <property type="project" value="UniProtKB-EC"/>
</dbReference>
<evidence type="ECO:0000259" key="1">
    <source>
        <dbReference type="PROSITE" id="PS50844"/>
    </source>
</evidence>
<dbReference type="NCBIfam" id="TIGR03586">
    <property type="entry name" value="PseI"/>
    <property type="match status" value="1"/>
</dbReference>
<dbReference type="OrthoDB" id="9814210at2"/>
<dbReference type="Pfam" id="PF08666">
    <property type="entry name" value="SAF"/>
    <property type="match status" value="1"/>
</dbReference>
<dbReference type="InterPro" id="IPR013785">
    <property type="entry name" value="Aldolase_TIM"/>
</dbReference>
<keyword evidence="2" id="KW-0808">Transferase</keyword>
<protein>
    <submittedName>
        <fullName evidence="2">N-acylneuraminate-9-phosphate synthase</fullName>
        <ecNumber evidence="2">2.5.1.57</ecNumber>
    </submittedName>
</protein>
<dbReference type="PANTHER" id="PTHR42966:SF2">
    <property type="entry name" value="PSEUDAMINIC ACID SYNTHASE"/>
    <property type="match status" value="1"/>
</dbReference>
<dbReference type="PROSITE" id="PS50844">
    <property type="entry name" value="AFP_LIKE"/>
    <property type="match status" value="1"/>
</dbReference>
<dbReference type="InterPro" id="IPR036732">
    <property type="entry name" value="AFP_Neu5c_C_sf"/>
</dbReference>
<sequence>MENPAKYIHIGRHTLGPGHPAFIVAEMSGNHGGSLEYALEIVHAAKRSGADAIKLQTYTADTITLNSDRQDFCIPSGTPWADHSTLWSLYNKAYTPWDWHESIFREARSLDLEIFSSPFDESAVELLEQLGASAYKIASPEITHIPLLDKVARTGKPVILSTGLAALEDIELALATLRAAGSGEIILLKCTTAYPAPIEEANLRTISDMISRFGVLAGLSDHTTGAISSIVAVSMGASFIEKHFTIDKAKETVDSFFSADESEFASLVKDIRLAEKAMGEVSYEIARSALSSLNSRRSLYVAEAIKAGDLITDSNVKTVRPAFGLHPRFYKEIIGRQAKCDMQAGDRLQLEMLQ</sequence>
<dbReference type="SUPFAM" id="SSF51569">
    <property type="entry name" value="Aldolase"/>
    <property type="match status" value="1"/>
</dbReference>
<dbReference type="AlphaFoldDB" id="Q0YTS4"/>
<dbReference type="GO" id="GO:0016051">
    <property type="term" value="P:carbohydrate biosynthetic process"/>
    <property type="evidence" value="ECO:0007669"/>
    <property type="project" value="InterPro"/>
</dbReference>
<dbReference type="InterPro" id="IPR013974">
    <property type="entry name" value="SAF"/>
</dbReference>
<comment type="caution">
    <text evidence="2">The sequence shown here is derived from an EMBL/GenBank/DDBJ whole genome shotgun (WGS) entry which is preliminary data.</text>
</comment>
<dbReference type="InterPro" id="IPR006190">
    <property type="entry name" value="SAF_AFP_Neu5Ac"/>
</dbReference>
<dbReference type="EC" id="2.5.1.57" evidence="2"/>
<organism evidence="2 3">
    <name type="scientific">Chlorobium ferrooxidans DSM 13031</name>
    <dbReference type="NCBI Taxonomy" id="377431"/>
    <lineage>
        <taxon>Bacteria</taxon>
        <taxon>Pseudomonadati</taxon>
        <taxon>Chlorobiota</taxon>
        <taxon>Chlorobiia</taxon>
        <taxon>Chlorobiales</taxon>
        <taxon>Chlorobiaceae</taxon>
        <taxon>Chlorobium/Pelodictyon group</taxon>
        <taxon>Chlorobium</taxon>
    </lineage>
</organism>
<dbReference type="Proteomes" id="UP000004162">
    <property type="component" value="Unassembled WGS sequence"/>
</dbReference>
<name>Q0YTS4_9CHLB</name>
<dbReference type="Pfam" id="PF03102">
    <property type="entry name" value="NeuB"/>
    <property type="match status" value="1"/>
</dbReference>
<feature type="domain" description="AFP-like" evidence="1">
    <location>
        <begin position="298"/>
        <end position="354"/>
    </location>
</feature>
<dbReference type="InterPro" id="IPR057736">
    <property type="entry name" value="SAF_PseI/NeuA/NeuB"/>
</dbReference>
<dbReference type="PANTHER" id="PTHR42966">
    <property type="entry name" value="N-ACETYLNEURAMINATE SYNTHASE"/>
    <property type="match status" value="1"/>
</dbReference>
<reference evidence="2 3" key="2">
    <citation type="submission" date="2006-07" db="EMBL/GenBank/DDBJ databases">
        <title>Sequencing of the draft genome and assembly of Chlorobium ferroxidans DSM 13031.</title>
        <authorList>
            <consortium name="US DOE Joint Genome Institute (JGI-PGF)"/>
            <person name="Copeland A."/>
            <person name="Lucas S."/>
            <person name="Lapidus A."/>
            <person name="Barry K."/>
            <person name="Glavina del Rio T."/>
            <person name="Dalin E."/>
            <person name="Tice H."/>
            <person name="Bruce D."/>
            <person name="Pitluck S."/>
            <person name="Richardson P."/>
        </authorList>
    </citation>
    <scope>NUCLEOTIDE SEQUENCE [LARGE SCALE GENOMIC DNA]</scope>
    <source>
        <strain evidence="2 3">DSM 13031</strain>
    </source>
</reference>
<accession>Q0YTS4</accession>
<dbReference type="EMBL" id="AASE01000002">
    <property type="protein sequence ID" value="EAT59827.1"/>
    <property type="molecule type" value="Genomic_DNA"/>
</dbReference>
<dbReference type="InterPro" id="IPR051690">
    <property type="entry name" value="PseI-like"/>
</dbReference>
<dbReference type="RefSeq" id="WP_006365605.1">
    <property type="nucleotide sequence ID" value="NZ_AASE01000002.1"/>
</dbReference>
<dbReference type="InterPro" id="IPR020030">
    <property type="entry name" value="Pseudaminic_synth_PseI"/>
</dbReference>
<dbReference type="InterPro" id="IPR013132">
    <property type="entry name" value="PseI/NeuA/B-like_N"/>
</dbReference>
<gene>
    <name evidence="2" type="ORF">CferDRAFT_1834</name>
</gene>
<dbReference type="CDD" id="cd11615">
    <property type="entry name" value="SAF_NeuB_like"/>
    <property type="match status" value="1"/>
</dbReference>
<dbReference type="SUPFAM" id="SSF51269">
    <property type="entry name" value="AFP III-like domain"/>
    <property type="match status" value="1"/>
</dbReference>
<evidence type="ECO:0000313" key="3">
    <source>
        <dbReference type="Proteomes" id="UP000004162"/>
    </source>
</evidence>
<dbReference type="Gene3D" id="3.90.1210.10">
    <property type="entry name" value="Antifreeze-like/N-acetylneuraminic acid synthase C-terminal domain"/>
    <property type="match status" value="1"/>
</dbReference>
<reference evidence="2 3" key="1">
    <citation type="submission" date="2006-07" db="EMBL/GenBank/DDBJ databases">
        <title>Annotation of the draft genome assembly of Chlorobium ferroxidans DSM 13031.</title>
        <authorList>
            <consortium name="US DOE Joint Genome Institute (JGI-ORNL)"/>
            <person name="Larimer F."/>
            <person name="Land M."/>
            <person name="Hauser L."/>
        </authorList>
    </citation>
    <scope>NUCLEOTIDE SEQUENCE [LARGE SCALE GENOMIC DNA]</scope>
    <source>
        <strain evidence="2 3">DSM 13031</strain>
    </source>
</reference>
<evidence type="ECO:0000313" key="2">
    <source>
        <dbReference type="EMBL" id="EAT59827.1"/>
    </source>
</evidence>
<dbReference type="Gene3D" id="3.20.20.70">
    <property type="entry name" value="Aldolase class I"/>
    <property type="match status" value="1"/>
</dbReference>
<dbReference type="SMART" id="SM00858">
    <property type="entry name" value="SAF"/>
    <property type="match status" value="1"/>
</dbReference>
<proteinExistence type="predicted"/>
<keyword evidence="3" id="KW-1185">Reference proteome</keyword>